<evidence type="ECO:0000313" key="2">
    <source>
        <dbReference type="EMBL" id="REC94321.1"/>
    </source>
</evidence>
<keyword evidence="3" id="KW-1185">Reference proteome</keyword>
<accession>A0A3D9DUG6</accession>
<protein>
    <submittedName>
        <fullName evidence="2">Uncharacterized protein</fullName>
    </submittedName>
</protein>
<sequence length="310" mass="35025">MLSRSSQNVSAPCDDKAFADLGSEHLRWAMRRVQFQEGLKTGFQDRVGTPIEEFLFQRWLKGAPGADRIERMGLPRRSIEKRLGDRLTLHIHPRSMIRDVNFKGVGGKRPSSSAFLWDGEWDNSRGDLRHGSRYEFISDLDENRADLTRTERFRELHKHLVRGKPWRSAHEGILLDSDHKILTYLGIYLRFLDDMAQNGFDTGRGKDTLGVVVTRDGHLLKINRGLHRLAMAQRLGLPSVPVTVRAVHRLWWEEVTAGTTGQPALERLAGALAHCRPEMHPGTLDPGGEQPPIVWPTPRFPEPAAESAGS</sequence>
<dbReference type="OrthoDB" id="7348468at2"/>
<feature type="region of interest" description="Disordered" evidence="1">
    <location>
        <begin position="278"/>
        <end position="310"/>
    </location>
</feature>
<comment type="caution">
    <text evidence="2">The sequence shown here is derived from an EMBL/GenBank/DDBJ whole genome shotgun (WGS) entry which is preliminary data.</text>
</comment>
<dbReference type="RefSeq" id="WP_115854903.1">
    <property type="nucleotide sequence ID" value="NZ_QRDJ01000008.1"/>
</dbReference>
<dbReference type="AlphaFoldDB" id="A0A3D9DUG6"/>
<reference evidence="2 3" key="1">
    <citation type="submission" date="2018-07" db="EMBL/GenBank/DDBJ databases">
        <title>Genomic Encyclopedia of Type Strains, Phase IV (KMG-IV): sequencing the most valuable type-strain genomes for metagenomic binning, comparative biology and taxonomic classification.</title>
        <authorList>
            <person name="Goeker M."/>
        </authorList>
    </citation>
    <scope>NUCLEOTIDE SEQUENCE [LARGE SCALE GENOMIC DNA]</scope>
    <source>
        <strain evidence="2 3">DSM 14324</strain>
    </source>
</reference>
<proteinExistence type="predicted"/>
<name>A0A3D9DUG6_9GAMM</name>
<gene>
    <name evidence="2" type="ORF">C8D72_2692</name>
</gene>
<organism evidence="2 3">
    <name type="scientific">Kushneria indalinina DSM 14324</name>
    <dbReference type="NCBI Taxonomy" id="1122140"/>
    <lineage>
        <taxon>Bacteria</taxon>
        <taxon>Pseudomonadati</taxon>
        <taxon>Pseudomonadota</taxon>
        <taxon>Gammaproteobacteria</taxon>
        <taxon>Oceanospirillales</taxon>
        <taxon>Halomonadaceae</taxon>
        <taxon>Kushneria</taxon>
    </lineage>
</organism>
<evidence type="ECO:0000313" key="3">
    <source>
        <dbReference type="Proteomes" id="UP000256334"/>
    </source>
</evidence>
<dbReference type="Proteomes" id="UP000256334">
    <property type="component" value="Unassembled WGS sequence"/>
</dbReference>
<evidence type="ECO:0000256" key="1">
    <source>
        <dbReference type="SAM" id="MobiDB-lite"/>
    </source>
</evidence>
<dbReference type="EMBL" id="QRDJ01000008">
    <property type="protein sequence ID" value="REC94321.1"/>
    <property type="molecule type" value="Genomic_DNA"/>
</dbReference>